<evidence type="ECO:0000256" key="1">
    <source>
        <dbReference type="SAM" id="MobiDB-lite"/>
    </source>
</evidence>
<dbReference type="InterPro" id="IPR025154">
    <property type="entry name" value="Put_metallopeptidase_dom"/>
</dbReference>
<protein>
    <submittedName>
        <fullName evidence="4">Uncharacterized protein</fullName>
    </submittedName>
</protein>
<name>E8U900_DEIML</name>
<keyword evidence="5" id="KW-1185">Reference proteome</keyword>
<dbReference type="PANTHER" id="PTHR38730:SF1">
    <property type="entry name" value="SLL7028 PROTEIN"/>
    <property type="match status" value="1"/>
</dbReference>
<evidence type="ECO:0000313" key="4">
    <source>
        <dbReference type="EMBL" id="ADV67539.1"/>
    </source>
</evidence>
<dbReference type="RefSeq" id="WP_013557044.1">
    <property type="nucleotide sequence ID" value="NC_014958.1"/>
</dbReference>
<dbReference type="KEGG" id="dmr:Deima_1894"/>
<dbReference type="AlphaFoldDB" id="E8U900"/>
<reference evidence="4 5" key="1">
    <citation type="journal article" date="2011" name="Stand. Genomic Sci.">
        <title>Complete genome sequence of Deinococcus maricopensis type strain (LB-34).</title>
        <authorList>
            <person name="Pukall R."/>
            <person name="Zeytun A."/>
            <person name="Lucas S."/>
            <person name="Lapidus A."/>
            <person name="Hammon N."/>
            <person name="Deshpande S."/>
            <person name="Nolan M."/>
            <person name="Cheng J.F."/>
            <person name="Pitluck S."/>
            <person name="Liolios K."/>
            <person name="Pagani I."/>
            <person name="Mikhailova N."/>
            <person name="Ivanova N."/>
            <person name="Mavromatis K."/>
            <person name="Pati A."/>
            <person name="Tapia R."/>
            <person name="Han C."/>
            <person name="Goodwin L."/>
            <person name="Chen A."/>
            <person name="Palaniappan K."/>
            <person name="Land M."/>
            <person name="Hauser L."/>
            <person name="Chang Y.J."/>
            <person name="Jeffries C.D."/>
            <person name="Brambilla E.M."/>
            <person name="Rohde M."/>
            <person name="Goker M."/>
            <person name="Detter J.C."/>
            <person name="Woyke T."/>
            <person name="Bristow J."/>
            <person name="Eisen J.A."/>
            <person name="Markowitz V."/>
            <person name="Hugenholtz P."/>
            <person name="Kyrpides N.C."/>
            <person name="Klenk H.P."/>
        </authorList>
    </citation>
    <scope>NUCLEOTIDE SEQUENCE [LARGE SCALE GENOMIC DNA]</scope>
    <source>
        <strain evidence="5">DSM 21211 / LMG 22137 / NRRL B-23946 / LB-34</strain>
    </source>
</reference>
<dbReference type="STRING" id="709986.Deima_1894"/>
<proteinExistence type="predicted"/>
<dbReference type="PANTHER" id="PTHR38730">
    <property type="entry name" value="SLL7028 PROTEIN"/>
    <property type="match status" value="1"/>
</dbReference>
<sequence>MAALRLAPDEARAFDRAVSGARLRLRGRSAFFATLMLHARIVPSREVSVAATDGERVYLNPDAAERVPRDVLDGLLLHEVLHAALSHVPRRGPRERERWNAAADVVVNGMIAQSGLPLPERAARAGDLEHLSVEEVYAALVEHDLEGQGGDDLLDGPPGDAPEDGKGRGHPAANERAWRQAVEQARAVASMAGQGDEGLGAFRELARLRAPQLDWRAHLWRFLTRTPVDFGGFDRRFAYRGLYLEALDEDSLRVLVGVDTSGSIDEGAVAAFLGEIQGIQGAYPHVQVTLYYADAALYGPFEWARGEAAPPMQGGGGTDFRPLLGVADQGEHDVLVYLTDGFGEFSVRPPQTPVLWVVLPGGLEDGQFPFGEVARLAEG</sequence>
<feature type="domain" description="Putative metallopeptidase" evidence="3">
    <location>
        <begin position="19"/>
        <end position="227"/>
    </location>
</feature>
<dbReference type="InterPro" id="IPR018698">
    <property type="entry name" value="VWA-like_dom"/>
</dbReference>
<dbReference type="OrthoDB" id="9809307at2"/>
<feature type="region of interest" description="Disordered" evidence="1">
    <location>
        <begin position="147"/>
        <end position="175"/>
    </location>
</feature>
<evidence type="ECO:0000313" key="5">
    <source>
        <dbReference type="Proteomes" id="UP000008635"/>
    </source>
</evidence>
<dbReference type="Proteomes" id="UP000008635">
    <property type="component" value="Chromosome"/>
</dbReference>
<feature type="domain" description="VWA-like" evidence="2">
    <location>
        <begin position="255"/>
        <end position="376"/>
    </location>
</feature>
<dbReference type="EMBL" id="CP002454">
    <property type="protein sequence ID" value="ADV67539.1"/>
    <property type="molecule type" value="Genomic_DNA"/>
</dbReference>
<organism evidence="4 5">
    <name type="scientific">Deinococcus maricopensis (strain DSM 21211 / LMG 22137 / NRRL B-23946 / LB-34)</name>
    <dbReference type="NCBI Taxonomy" id="709986"/>
    <lineage>
        <taxon>Bacteria</taxon>
        <taxon>Thermotogati</taxon>
        <taxon>Deinococcota</taxon>
        <taxon>Deinococci</taxon>
        <taxon>Deinococcales</taxon>
        <taxon>Deinococcaceae</taxon>
        <taxon>Deinococcus</taxon>
    </lineage>
</organism>
<reference evidence="5" key="2">
    <citation type="submission" date="2011-01" db="EMBL/GenBank/DDBJ databases">
        <title>The complete genome of Deinococcus maricopensis DSM 21211.</title>
        <authorList>
            <consortium name="US DOE Joint Genome Institute (JGI-PGF)"/>
            <person name="Lucas S."/>
            <person name="Copeland A."/>
            <person name="Lapidus A."/>
            <person name="Goodwin L."/>
            <person name="Pitluck S."/>
            <person name="Kyrpides N."/>
            <person name="Mavromatis K."/>
            <person name="Pagani I."/>
            <person name="Ivanova N."/>
            <person name="Ovchinnikova G."/>
            <person name="Zeytun A."/>
            <person name="Detter J.C."/>
            <person name="Han C."/>
            <person name="Land M."/>
            <person name="Hauser L."/>
            <person name="Markowitz V."/>
            <person name="Cheng J.-F."/>
            <person name="Hugenholtz P."/>
            <person name="Woyke T."/>
            <person name="Wu D."/>
            <person name="Pukall R."/>
            <person name="Gehrich-Schroeter G."/>
            <person name="Brambilla E."/>
            <person name="Klenk H.-P."/>
            <person name="Eisen J.A."/>
        </authorList>
    </citation>
    <scope>NUCLEOTIDE SEQUENCE [LARGE SCALE GENOMIC DNA]</scope>
    <source>
        <strain evidence="5">DSM 21211 / LMG 22137 / NRRL B-23946 / LB-34</strain>
    </source>
</reference>
<gene>
    <name evidence="4" type="ordered locus">Deima_1894</name>
</gene>
<dbReference type="eggNOG" id="COG3864">
    <property type="taxonomic scope" value="Bacteria"/>
</dbReference>
<accession>E8U900</accession>
<dbReference type="Pfam" id="PF13203">
    <property type="entry name" value="DUF2201_N"/>
    <property type="match status" value="1"/>
</dbReference>
<dbReference type="HOGENOM" id="CLU_038906_1_0_0"/>
<evidence type="ECO:0000259" key="2">
    <source>
        <dbReference type="Pfam" id="PF09967"/>
    </source>
</evidence>
<dbReference type="Pfam" id="PF09967">
    <property type="entry name" value="DUF2201"/>
    <property type="match status" value="1"/>
</dbReference>
<evidence type="ECO:0000259" key="3">
    <source>
        <dbReference type="Pfam" id="PF13203"/>
    </source>
</evidence>